<dbReference type="RefSeq" id="WP_043775011.1">
    <property type="nucleotide sequence ID" value="NZ_JMQI01000001.1"/>
</dbReference>
<keyword evidence="1" id="KW-0812">Transmembrane</keyword>
<feature type="transmembrane region" description="Helical" evidence="1">
    <location>
        <begin position="55"/>
        <end position="79"/>
    </location>
</feature>
<protein>
    <recommendedName>
        <fullName evidence="4">DUF4184 domain-containing protein</fullName>
    </recommendedName>
</protein>
<name>A0A066UAM5_9PSEU</name>
<dbReference type="Proteomes" id="UP000027345">
    <property type="component" value="Unassembled WGS sequence"/>
</dbReference>
<proteinExistence type="predicted"/>
<dbReference type="AlphaFoldDB" id="A0A066UAM5"/>
<keyword evidence="1" id="KW-0472">Membrane</keyword>
<evidence type="ECO:0000256" key="1">
    <source>
        <dbReference type="SAM" id="Phobius"/>
    </source>
</evidence>
<comment type="caution">
    <text evidence="2">The sequence shown here is derived from an EMBL/GenBank/DDBJ whole genome shotgun (WGS) entry which is preliminary data.</text>
</comment>
<accession>A0A066UAM5</accession>
<dbReference type="STRING" id="287986.DV20_00210"/>
<keyword evidence="1" id="KW-1133">Transmembrane helix</keyword>
<dbReference type="InterPro" id="IPR025238">
    <property type="entry name" value="DUF4184"/>
</dbReference>
<feature type="transmembrane region" description="Helical" evidence="1">
    <location>
        <begin position="180"/>
        <end position="198"/>
    </location>
</feature>
<evidence type="ECO:0008006" key="4">
    <source>
        <dbReference type="Google" id="ProtNLM"/>
    </source>
</evidence>
<feature type="transmembrane region" description="Helical" evidence="1">
    <location>
        <begin position="218"/>
        <end position="236"/>
    </location>
</feature>
<evidence type="ECO:0000313" key="3">
    <source>
        <dbReference type="Proteomes" id="UP000027345"/>
    </source>
</evidence>
<organism evidence="2 3">
    <name type="scientific">Amycolatopsis rifamycinica</name>
    <dbReference type="NCBI Taxonomy" id="287986"/>
    <lineage>
        <taxon>Bacteria</taxon>
        <taxon>Bacillati</taxon>
        <taxon>Actinomycetota</taxon>
        <taxon>Actinomycetes</taxon>
        <taxon>Pseudonocardiales</taxon>
        <taxon>Pseudonocardiaceae</taxon>
        <taxon>Amycolatopsis</taxon>
    </lineage>
</organism>
<keyword evidence="3" id="KW-1185">Reference proteome</keyword>
<dbReference type="EMBL" id="JMQI01000001">
    <property type="protein sequence ID" value="KDN24150.1"/>
    <property type="molecule type" value="Genomic_DNA"/>
</dbReference>
<dbReference type="Pfam" id="PF13803">
    <property type="entry name" value="DUF4184"/>
    <property type="match status" value="1"/>
</dbReference>
<feature type="transmembrane region" description="Helical" evidence="1">
    <location>
        <begin position="91"/>
        <end position="110"/>
    </location>
</feature>
<feature type="transmembrane region" description="Helical" evidence="1">
    <location>
        <begin position="140"/>
        <end position="160"/>
    </location>
</feature>
<gene>
    <name evidence="2" type="ORF">DV20_00210</name>
</gene>
<sequence length="249" mass="26110">MPFTFAHPAAVVPLARWLWLPGLAAGSLAPDVAYYVPIPGGALTHEPAGLVSVDLLLGLALVAVGYAVLAPVLALGPAGWRERVPRPEGRIPWLGAVVSVVAGAATHLLWDAFTHTDGFAVRHWAFLRVSVVGPHRLYNVVGYVSSAGGLLVLAVLVVRWYRRAPRAGRAWPVLPRAGRLVVAAGLGAGLVAGALLGLTDPVSRVSGYDWVRCLLIGAVRGGAVAAACHVGSWPLISRRIRARAVPSLR</sequence>
<evidence type="ECO:0000313" key="2">
    <source>
        <dbReference type="EMBL" id="KDN24150.1"/>
    </source>
</evidence>
<reference evidence="2 3" key="1">
    <citation type="submission" date="2014-05" db="EMBL/GenBank/DDBJ databases">
        <title>Draft genome sequence of Amycolatopsis rifamycinica DSM 46095.</title>
        <authorList>
            <person name="Lal R."/>
            <person name="Saxena A."/>
            <person name="Kumari R."/>
            <person name="Mukherjee U."/>
            <person name="Singh P."/>
            <person name="Sangwan N."/>
            <person name="Mahato N.K."/>
        </authorList>
    </citation>
    <scope>NUCLEOTIDE SEQUENCE [LARGE SCALE GENOMIC DNA]</scope>
    <source>
        <strain evidence="2 3">DSM 46095</strain>
    </source>
</reference>
<dbReference type="eggNOG" id="ENOG5033114">
    <property type="taxonomic scope" value="Bacteria"/>
</dbReference>
<dbReference type="OrthoDB" id="8481923at2"/>